<name>A0A8K0NRX8_9TREE</name>
<evidence type="ECO:0008006" key="7">
    <source>
        <dbReference type="Google" id="ProtNLM"/>
    </source>
</evidence>
<dbReference type="InterPro" id="IPR019734">
    <property type="entry name" value="TPR_rpt"/>
</dbReference>
<comment type="caution">
    <text evidence="5">The sequence shown here is derived from an EMBL/GenBank/DDBJ whole genome shotgun (WGS) entry which is preliminary data.</text>
</comment>
<keyword evidence="6" id="KW-1185">Reference proteome</keyword>
<sequence length="1163" mass="129683">MADQGQPIDIDESQDIVEERLVDLFPASGEAVDLDVNQLLSSTENIGLRVLTSLKAQPKSWLLIAGEYARAGRIDTADELLTFAINENFADRVSNPSGIIDALAMQGYLALVRARDAPKTVLGEAKYDRLDFHIKAAASYYQVAADCFRRADVALEQLPRIQPSESGKARLGLWMGKALLALARRDFAQADHLVSLCLKSQPNNLLVLMLSGRLYLQTRRAEQALKAYQQVLQLAPKFGVPSGSGSQGGLHGAMKMALDEGVGMDPRVGLGLSFWLLGDTKKGTLAWKRAIALNPKNRGARFLLGLIDHNEAKNPASPAEERRNKQITATKVFGQLFSESKGKVVPAALGIVRNAEIQGQISKAIKLTERAIQYADTAAHTRRALSERCRLALVEGEDGDVETYSGKLRADPIPDAVAEIVRAQVFIKSGTAFYREALNVVDIAVSKLDKNAPHELRVLHALLLAFPHPGMSAAELTANSKRARDILSRIHDTYKLAKGRLAKGETRVHALRDLTDDPLIFVQLAKMWQHENVEKAIEAYQTAIEIHGRVKGNKGESVIDLEAHTRDLSGLQMSNNLGALYLGQKNVDEAMQMFEQMLEDLGEVTNEEEKTLQTVLLYNLGRAYEEAKENVKADEVFTGLLARHPEHLPAKLRKATLTHIAGNFKEQENLLKEANASYNKDPLLRAQITHHLISQEKWKDASDFASQTRRANQDDVHALCALGAYHYHCARESKATETERARDFVRSAEAYNRALEVDPKCAVAAQGLAIAIAEEHLPSRKGAANGSTDSQGSIMKTKSLDMALGIFNRIRDCLPDRSVLINIGHCQFFKGEEEQAIEAYSAASDLVKGQDTSVLLFLARAYYQLGSRESSFPAMSKALSHCMKAAHLKPHDMAILHNIAMIQQKTAEVILALDPSKRSLQEVEQVIEQAKSSTIIFRNLSETRERPLPYDVDLVDQRSKYGEGLLRRADDQRQKQMTWENEQTERHLEAVRRRQEERRKLEQIEQSRRAEEQARRDEEARIREQQRQEAQAWREQMRAAQEDEDRVRAERAEQKEGRKSKKSKKDKTEDGFISEGLGEEAESKPKKRGRKKAADPDEEPDAAGSGAESRSQSRSRSRSKQPPKPKKKRPAAVDPDGDDPMVPDKPAKRGKFKSKEFIESDSE</sequence>
<keyword evidence="2 3" id="KW-0802">TPR repeat</keyword>
<feature type="repeat" description="TPR" evidence="3">
    <location>
        <begin position="205"/>
        <end position="238"/>
    </location>
</feature>
<dbReference type="GO" id="GO:0000993">
    <property type="term" value="F:RNA polymerase II complex binding"/>
    <property type="evidence" value="ECO:0007669"/>
    <property type="project" value="TreeGrafter"/>
</dbReference>
<evidence type="ECO:0000313" key="5">
    <source>
        <dbReference type="EMBL" id="KAG7562294.1"/>
    </source>
</evidence>
<dbReference type="InterPro" id="IPR011990">
    <property type="entry name" value="TPR-like_helical_dom_sf"/>
</dbReference>
<keyword evidence="1" id="KW-0677">Repeat</keyword>
<dbReference type="GO" id="GO:0016593">
    <property type="term" value="C:Cdc73/Paf1 complex"/>
    <property type="evidence" value="ECO:0007669"/>
    <property type="project" value="TreeGrafter"/>
</dbReference>
<evidence type="ECO:0000256" key="3">
    <source>
        <dbReference type="PROSITE-ProRule" id="PRU00339"/>
    </source>
</evidence>
<dbReference type="Proteomes" id="UP000812966">
    <property type="component" value="Unassembled WGS sequence"/>
</dbReference>
<dbReference type="SMART" id="SM00028">
    <property type="entry name" value="TPR"/>
    <property type="match status" value="9"/>
</dbReference>
<organism evidence="5 6">
    <name type="scientific">Filobasidium floriforme</name>
    <dbReference type="NCBI Taxonomy" id="5210"/>
    <lineage>
        <taxon>Eukaryota</taxon>
        <taxon>Fungi</taxon>
        <taxon>Dikarya</taxon>
        <taxon>Basidiomycota</taxon>
        <taxon>Agaricomycotina</taxon>
        <taxon>Tremellomycetes</taxon>
        <taxon>Filobasidiales</taxon>
        <taxon>Filobasidiaceae</taxon>
        <taxon>Filobasidium</taxon>
    </lineage>
</organism>
<evidence type="ECO:0000256" key="2">
    <source>
        <dbReference type="ARBA" id="ARBA00022803"/>
    </source>
</evidence>
<dbReference type="GO" id="GO:0006368">
    <property type="term" value="P:transcription elongation by RNA polymerase II"/>
    <property type="evidence" value="ECO:0007669"/>
    <property type="project" value="TreeGrafter"/>
</dbReference>
<dbReference type="PROSITE" id="PS50005">
    <property type="entry name" value="TPR"/>
    <property type="match status" value="1"/>
</dbReference>
<protein>
    <recommendedName>
        <fullName evidence="7">RNA polymerase-associated protein CTR9</fullName>
    </recommendedName>
</protein>
<dbReference type="InterPro" id="IPR031101">
    <property type="entry name" value="Ctr9"/>
</dbReference>
<dbReference type="AlphaFoldDB" id="A0A8K0NRX8"/>
<dbReference type="Gene3D" id="1.25.40.10">
    <property type="entry name" value="Tetratricopeptide repeat domain"/>
    <property type="match status" value="4"/>
</dbReference>
<dbReference type="EMBL" id="JABELV010000035">
    <property type="protein sequence ID" value="KAG7562294.1"/>
    <property type="molecule type" value="Genomic_DNA"/>
</dbReference>
<reference evidence="5" key="1">
    <citation type="submission" date="2020-04" db="EMBL/GenBank/DDBJ databases">
        <title>Analysis of mating type loci in Filobasidium floriforme.</title>
        <authorList>
            <person name="Nowrousian M."/>
        </authorList>
    </citation>
    <scope>NUCLEOTIDE SEQUENCE</scope>
    <source>
        <strain evidence="5">CBS 6242</strain>
    </source>
</reference>
<accession>A0A8K0NRX8</accession>
<dbReference type="PANTHER" id="PTHR14027:SF2">
    <property type="entry name" value="RNA POLYMERASE-ASSOCIATED PROTEIN CTR9 HOMOLOG"/>
    <property type="match status" value="1"/>
</dbReference>
<dbReference type="Pfam" id="PF13174">
    <property type="entry name" value="TPR_6"/>
    <property type="match status" value="1"/>
</dbReference>
<evidence type="ECO:0000313" key="6">
    <source>
        <dbReference type="Proteomes" id="UP000812966"/>
    </source>
</evidence>
<evidence type="ECO:0000256" key="4">
    <source>
        <dbReference type="SAM" id="MobiDB-lite"/>
    </source>
</evidence>
<feature type="compositionally biased region" description="Basic and acidic residues" evidence="4">
    <location>
        <begin position="1153"/>
        <end position="1163"/>
    </location>
</feature>
<gene>
    <name evidence="5" type="ORF">FFLO_02282</name>
</gene>
<evidence type="ECO:0000256" key="1">
    <source>
        <dbReference type="ARBA" id="ARBA00022737"/>
    </source>
</evidence>
<dbReference type="GO" id="GO:0006355">
    <property type="term" value="P:regulation of DNA-templated transcription"/>
    <property type="evidence" value="ECO:0007669"/>
    <property type="project" value="InterPro"/>
</dbReference>
<feature type="compositionally biased region" description="Basic and acidic residues" evidence="4">
    <location>
        <begin position="983"/>
        <end position="1027"/>
    </location>
</feature>
<proteinExistence type="predicted"/>
<dbReference type="PANTHER" id="PTHR14027">
    <property type="entry name" value="RNA POLYMERASE-ASSOCIATED PROTEIN CTR9"/>
    <property type="match status" value="1"/>
</dbReference>
<dbReference type="Pfam" id="PF13181">
    <property type="entry name" value="TPR_8"/>
    <property type="match status" value="1"/>
</dbReference>
<feature type="compositionally biased region" description="Basic residues" evidence="4">
    <location>
        <begin position="1113"/>
        <end position="1130"/>
    </location>
</feature>
<feature type="compositionally biased region" description="Basic and acidic residues" evidence="4">
    <location>
        <begin position="1035"/>
        <end position="1057"/>
    </location>
</feature>
<dbReference type="SUPFAM" id="SSF48452">
    <property type="entry name" value="TPR-like"/>
    <property type="match status" value="2"/>
</dbReference>
<feature type="region of interest" description="Disordered" evidence="4">
    <location>
        <begin position="965"/>
        <end position="1163"/>
    </location>
</feature>
<feature type="compositionally biased region" description="Basic and acidic residues" evidence="4">
    <location>
        <begin position="965"/>
        <end position="974"/>
    </location>
</feature>